<evidence type="ECO:0000256" key="1">
    <source>
        <dbReference type="SAM" id="MobiDB-lite"/>
    </source>
</evidence>
<organism evidence="2 3">
    <name type="scientific">Pisolithus tinctorius Marx 270</name>
    <dbReference type="NCBI Taxonomy" id="870435"/>
    <lineage>
        <taxon>Eukaryota</taxon>
        <taxon>Fungi</taxon>
        <taxon>Dikarya</taxon>
        <taxon>Basidiomycota</taxon>
        <taxon>Agaricomycotina</taxon>
        <taxon>Agaricomycetes</taxon>
        <taxon>Agaricomycetidae</taxon>
        <taxon>Boletales</taxon>
        <taxon>Sclerodermatineae</taxon>
        <taxon>Pisolithaceae</taxon>
        <taxon>Pisolithus</taxon>
    </lineage>
</organism>
<reference evidence="2 3" key="1">
    <citation type="submission" date="2014-04" db="EMBL/GenBank/DDBJ databases">
        <authorList>
            <consortium name="DOE Joint Genome Institute"/>
            <person name="Kuo A."/>
            <person name="Kohler A."/>
            <person name="Costa M.D."/>
            <person name="Nagy L.G."/>
            <person name="Floudas D."/>
            <person name="Copeland A."/>
            <person name="Barry K.W."/>
            <person name="Cichocki N."/>
            <person name="Veneault-Fourrey C."/>
            <person name="LaButti K."/>
            <person name="Lindquist E.A."/>
            <person name="Lipzen A."/>
            <person name="Lundell T."/>
            <person name="Morin E."/>
            <person name="Murat C."/>
            <person name="Sun H."/>
            <person name="Tunlid A."/>
            <person name="Henrissat B."/>
            <person name="Grigoriev I.V."/>
            <person name="Hibbett D.S."/>
            <person name="Martin F."/>
            <person name="Nordberg H.P."/>
            <person name="Cantor M.N."/>
            <person name="Hua S.X."/>
        </authorList>
    </citation>
    <scope>NUCLEOTIDE SEQUENCE [LARGE SCALE GENOMIC DNA]</scope>
    <source>
        <strain evidence="2 3">Marx 270</strain>
    </source>
</reference>
<gene>
    <name evidence="2" type="ORF">M404DRAFT_20565</name>
</gene>
<dbReference type="STRING" id="870435.A0A0C3PBG8"/>
<feature type="region of interest" description="Disordered" evidence="1">
    <location>
        <begin position="130"/>
        <end position="166"/>
    </location>
</feature>
<protein>
    <submittedName>
        <fullName evidence="2">Uncharacterized protein</fullName>
    </submittedName>
</protein>
<dbReference type="InParanoid" id="A0A0C3PBG8"/>
<evidence type="ECO:0000313" key="3">
    <source>
        <dbReference type="Proteomes" id="UP000054217"/>
    </source>
</evidence>
<dbReference type="Proteomes" id="UP000054217">
    <property type="component" value="Unassembled WGS sequence"/>
</dbReference>
<accession>A0A0C3PBG8</accession>
<keyword evidence="3" id="KW-1185">Reference proteome</keyword>
<feature type="compositionally biased region" description="Acidic residues" evidence="1">
    <location>
        <begin position="144"/>
        <end position="166"/>
    </location>
</feature>
<dbReference type="AlphaFoldDB" id="A0A0C3PBG8"/>
<name>A0A0C3PBG8_PISTI</name>
<evidence type="ECO:0000313" key="2">
    <source>
        <dbReference type="EMBL" id="KIO11040.1"/>
    </source>
</evidence>
<dbReference type="EMBL" id="KN831950">
    <property type="protein sequence ID" value="KIO11040.1"/>
    <property type="molecule type" value="Genomic_DNA"/>
</dbReference>
<sequence length="181" mass="20417">MQLHCIGFIPHEDPGTFGFLDPHHVICAIHLIPAFKKENDEDWVYLFVDRDMLMCFHGGSIGHKSTCTATNVFKQDCDDLDRTCDFSTTDNEEHENITGMSTIVSPDDEIQAEDDEESLEMEEYGYDGLEQVEDESRSVGGMGDDIDGPDLEEDEPELGLEDGEDEVFPQDELVWGDYGEL</sequence>
<dbReference type="HOGENOM" id="CLU_1237604_0_0_1"/>
<dbReference type="OrthoDB" id="3267098at2759"/>
<reference evidence="3" key="2">
    <citation type="submission" date="2015-01" db="EMBL/GenBank/DDBJ databases">
        <title>Evolutionary Origins and Diversification of the Mycorrhizal Mutualists.</title>
        <authorList>
            <consortium name="DOE Joint Genome Institute"/>
            <consortium name="Mycorrhizal Genomics Consortium"/>
            <person name="Kohler A."/>
            <person name="Kuo A."/>
            <person name="Nagy L.G."/>
            <person name="Floudas D."/>
            <person name="Copeland A."/>
            <person name="Barry K.W."/>
            <person name="Cichocki N."/>
            <person name="Veneault-Fourrey C."/>
            <person name="LaButti K."/>
            <person name="Lindquist E.A."/>
            <person name="Lipzen A."/>
            <person name="Lundell T."/>
            <person name="Morin E."/>
            <person name="Murat C."/>
            <person name="Riley R."/>
            <person name="Ohm R."/>
            <person name="Sun H."/>
            <person name="Tunlid A."/>
            <person name="Henrissat B."/>
            <person name="Grigoriev I.V."/>
            <person name="Hibbett D.S."/>
            <person name="Martin F."/>
        </authorList>
    </citation>
    <scope>NUCLEOTIDE SEQUENCE [LARGE SCALE GENOMIC DNA]</scope>
    <source>
        <strain evidence="3">Marx 270</strain>
    </source>
</reference>
<proteinExistence type="predicted"/>